<evidence type="ECO:0000313" key="2">
    <source>
        <dbReference type="EnsemblFungi" id="CEF77938"/>
    </source>
</evidence>
<keyword evidence="3" id="KW-1185">Reference proteome</keyword>
<organism evidence="1 3">
    <name type="scientific">Gibberella zeae (strain ATCC MYA-4620 / CBS 123657 / FGSC 9075 / NRRL 31084 / PH-1)</name>
    <name type="common">Wheat head blight fungus</name>
    <name type="synonym">Fusarium graminearum</name>
    <dbReference type="NCBI Taxonomy" id="229533"/>
    <lineage>
        <taxon>Eukaryota</taxon>
        <taxon>Fungi</taxon>
        <taxon>Dikarya</taxon>
        <taxon>Ascomycota</taxon>
        <taxon>Pezizomycotina</taxon>
        <taxon>Sordariomycetes</taxon>
        <taxon>Hypocreomycetidae</taxon>
        <taxon>Hypocreales</taxon>
        <taxon>Nectriaceae</taxon>
        <taxon>Fusarium</taxon>
    </lineage>
</organism>
<sequence>MFKTDNSGVLRVIDNAGIVNLEALIADLEKTHGQEALAELEAVFEDMGFMVSTEPRS</sequence>
<reference evidence="2" key="4">
    <citation type="submission" date="2017-01" db="UniProtKB">
        <authorList>
            <consortium name="EnsemblFungi"/>
        </authorList>
    </citation>
    <scope>IDENTIFICATION</scope>
    <source>
        <strain evidence="2">PH-1 / ATCC MYA-4620 / FGSC 9075 / NRRL 31084</strain>
    </source>
</reference>
<name>A0A098DG83_GIBZE</name>
<reference evidence="2 3" key="2">
    <citation type="journal article" date="2010" name="Nature">
        <title>Comparative genomics reveals mobile pathogenicity chromosomes in Fusarium.</title>
        <authorList>
            <person name="Ma L.J."/>
            <person name="van der Does H.C."/>
            <person name="Borkovich K.A."/>
            <person name="Coleman J.J."/>
            <person name="Daboussi M.J."/>
            <person name="Di Pietro A."/>
            <person name="Dufresne M."/>
            <person name="Freitag M."/>
            <person name="Grabherr M."/>
            <person name="Henrissat B."/>
            <person name="Houterman P.M."/>
            <person name="Kang S."/>
            <person name="Shim W.B."/>
            <person name="Woloshuk C."/>
            <person name="Xie X."/>
            <person name="Xu J.R."/>
            <person name="Antoniw J."/>
            <person name="Baker S.E."/>
            <person name="Bluhm B.H."/>
            <person name="Breakspear A."/>
            <person name="Brown D.W."/>
            <person name="Butchko R.A."/>
            <person name="Chapman S."/>
            <person name="Coulson R."/>
            <person name="Coutinho P.M."/>
            <person name="Danchin E.G."/>
            <person name="Diener A."/>
            <person name="Gale L.R."/>
            <person name="Gardiner D.M."/>
            <person name="Goff S."/>
            <person name="Hammond-Kosack K.E."/>
            <person name="Hilburn K."/>
            <person name="Hua-Van A."/>
            <person name="Jonkers W."/>
            <person name="Kazan K."/>
            <person name="Kodira C.D."/>
            <person name="Koehrsen M."/>
            <person name="Kumar L."/>
            <person name="Lee Y.H."/>
            <person name="Li L."/>
            <person name="Manners J.M."/>
            <person name="Miranda-Saavedra D."/>
            <person name="Mukherjee M."/>
            <person name="Park G."/>
            <person name="Park J."/>
            <person name="Park S.Y."/>
            <person name="Proctor R.H."/>
            <person name="Regev A."/>
            <person name="Ruiz-Roldan M.C."/>
            <person name="Sain D."/>
            <person name="Sakthikumar S."/>
            <person name="Sykes S."/>
            <person name="Schwartz D.C."/>
            <person name="Turgeon B.G."/>
            <person name="Wapinski I."/>
            <person name="Yoder O."/>
            <person name="Young S."/>
            <person name="Zeng Q."/>
            <person name="Zhou S."/>
            <person name="Galagan J."/>
            <person name="Cuomo C.A."/>
            <person name="Kistler H.C."/>
            <person name="Rep M."/>
        </authorList>
    </citation>
    <scope>GENOME REANNOTATION</scope>
    <source>
        <strain evidence="3">ATCC MYA-4620 / CBS 123657 / FGSC 9075 / NRRL 31084 / PH-1</strain>
        <strain evidence="2">PH-1 / ATCC MYA-4620 / FGSC 9075 / NRRL 31084</strain>
    </source>
</reference>
<dbReference type="InParanoid" id="A0A098DG83"/>
<proteinExistence type="predicted"/>
<dbReference type="Proteomes" id="UP000070720">
    <property type="component" value="Chromosome 2"/>
</dbReference>
<dbReference type="EMBL" id="HG970333">
    <property type="protein sequence ID" value="CEF77938.1"/>
    <property type="molecule type" value="Genomic_DNA"/>
</dbReference>
<evidence type="ECO:0000313" key="1">
    <source>
        <dbReference type="EMBL" id="CEF77938.1"/>
    </source>
</evidence>
<dbReference type="EnsemblFungi" id="CEF77938">
    <property type="protein sequence ID" value="CEF77938"/>
    <property type="gene ID" value="FGRRES_15137"/>
</dbReference>
<reference evidence="1 3" key="3">
    <citation type="journal article" date="2015" name="BMC Genomics">
        <title>The completed genome sequence of the pathogenic ascomycete fungus Fusarium graminearum.</title>
        <authorList>
            <person name="King R."/>
            <person name="Urban M."/>
            <person name="Hammond-Kosack M.C."/>
            <person name="Hassani-Pak K."/>
            <person name="Hammond-Kosack K.E."/>
        </authorList>
    </citation>
    <scope>NUCLEOTIDE SEQUENCE [LARGE SCALE GENOMIC DNA]</scope>
    <source>
        <strain evidence="3">ATCC MYA-4620 / CBS 123657 / FGSC 9075 / NRRL 31084 / PH-1</strain>
        <strain evidence="1">PH-1</strain>
    </source>
</reference>
<reference evidence="2 3" key="1">
    <citation type="journal article" date="2007" name="Science">
        <title>The Fusarium graminearum genome reveals a link between localized polymorphism and pathogen specialization.</title>
        <authorList>
            <person name="Cuomo C.A."/>
            <person name="Gueldener U."/>
            <person name="Xu J.-R."/>
            <person name="Trail F."/>
            <person name="Turgeon B.G."/>
            <person name="Di Pietro A."/>
            <person name="Walton J.D."/>
            <person name="Ma L.-J."/>
            <person name="Baker S.E."/>
            <person name="Rep M."/>
            <person name="Adam G."/>
            <person name="Antoniw J."/>
            <person name="Baldwin T."/>
            <person name="Calvo S.E."/>
            <person name="Chang Y.-L."/>
            <person name="DeCaprio D."/>
            <person name="Gale L.R."/>
            <person name="Gnerre S."/>
            <person name="Goswami R.S."/>
            <person name="Hammond-Kosack K."/>
            <person name="Harris L.J."/>
            <person name="Hilburn K."/>
            <person name="Kennell J.C."/>
            <person name="Kroken S."/>
            <person name="Magnuson J.K."/>
            <person name="Mannhaupt G."/>
            <person name="Mauceli E.W."/>
            <person name="Mewes H.-W."/>
            <person name="Mitterbauer R."/>
            <person name="Muehlbauer G."/>
            <person name="Muensterkoetter M."/>
            <person name="Nelson D."/>
            <person name="O'Donnell K."/>
            <person name="Ouellet T."/>
            <person name="Qi W."/>
            <person name="Quesneville H."/>
            <person name="Roncero M.I.G."/>
            <person name="Seong K.-Y."/>
            <person name="Tetko I.V."/>
            <person name="Urban M."/>
            <person name="Waalwijk C."/>
            <person name="Ward T.J."/>
            <person name="Yao J."/>
            <person name="Birren B.W."/>
            <person name="Kistler H.C."/>
        </authorList>
    </citation>
    <scope>NUCLEOTIDE SEQUENCE [LARGE SCALE GENOMIC DNA]</scope>
    <source>
        <strain evidence="3">ATCC MYA-4620 / CBS 123657 / FGSC 9075 / NRRL 31084 / PH-1</strain>
        <strain evidence="2">PH-1 / ATCC MYA-4620 / FGSC 9075 / NRRL 31084</strain>
    </source>
</reference>
<accession>A0A098DG83</accession>
<gene>
    <name evidence="1" type="ORF">FGRAMPH1_01T12269</name>
</gene>
<protein>
    <submittedName>
        <fullName evidence="1">Chromosome 2, complete genome</fullName>
    </submittedName>
</protein>
<evidence type="ECO:0000313" key="3">
    <source>
        <dbReference type="Proteomes" id="UP000070720"/>
    </source>
</evidence>
<dbReference type="VEuPathDB" id="FungiDB:FGRAMPH1_01G12269"/>
<accession>A0A0E0S363</accession>
<dbReference type="AlphaFoldDB" id="A0A098DG83"/>